<dbReference type="EMBL" id="RQJO01000007">
    <property type="protein sequence ID" value="RRB06295.1"/>
    <property type="molecule type" value="Genomic_DNA"/>
</dbReference>
<evidence type="ECO:0000313" key="3">
    <source>
        <dbReference type="EMBL" id="RRB06295.1"/>
    </source>
</evidence>
<accession>A0A3P1BYX5</accession>
<evidence type="ECO:0000313" key="4">
    <source>
        <dbReference type="Proteomes" id="UP000271925"/>
    </source>
</evidence>
<evidence type="ECO:0000256" key="1">
    <source>
        <dbReference type="SAM" id="MobiDB-lite"/>
    </source>
</evidence>
<feature type="compositionally biased region" description="Basic and acidic residues" evidence="1">
    <location>
        <begin position="133"/>
        <end position="156"/>
    </location>
</feature>
<feature type="domain" description="Lin1244/Lin1753-like N-terminal" evidence="2">
    <location>
        <begin position="11"/>
        <end position="103"/>
    </location>
</feature>
<protein>
    <submittedName>
        <fullName evidence="3">DUF4373 domain-containing protein</fullName>
    </submittedName>
</protein>
<dbReference type="RefSeq" id="WP_124868953.1">
    <property type="nucleotide sequence ID" value="NZ_RQJO01000007.1"/>
</dbReference>
<dbReference type="InterPro" id="IPR025400">
    <property type="entry name" value="Lin1244/Lin1753-like_N"/>
</dbReference>
<organism evidence="3 4">
    <name type="scientific">Larkinella rosea</name>
    <dbReference type="NCBI Taxonomy" id="2025312"/>
    <lineage>
        <taxon>Bacteria</taxon>
        <taxon>Pseudomonadati</taxon>
        <taxon>Bacteroidota</taxon>
        <taxon>Cytophagia</taxon>
        <taxon>Cytophagales</taxon>
        <taxon>Spirosomataceae</taxon>
        <taxon>Larkinella</taxon>
    </lineage>
</organism>
<dbReference type="AlphaFoldDB" id="A0A3P1BYX5"/>
<evidence type="ECO:0000259" key="2">
    <source>
        <dbReference type="Pfam" id="PF14297"/>
    </source>
</evidence>
<dbReference type="Proteomes" id="UP000271925">
    <property type="component" value="Unassembled WGS sequence"/>
</dbReference>
<dbReference type="PANTHER" id="PTHR39196">
    <property type="entry name" value="PRIMOSOME, DNAD SUBUNIT"/>
    <property type="match status" value="1"/>
</dbReference>
<keyword evidence="4" id="KW-1185">Reference proteome</keyword>
<feature type="region of interest" description="Disordered" evidence="1">
    <location>
        <begin position="109"/>
        <end position="187"/>
    </location>
</feature>
<dbReference type="PANTHER" id="PTHR39196:SF1">
    <property type="entry name" value="PRIMOSOME, DNAD SUBUNIT"/>
    <property type="match status" value="1"/>
</dbReference>
<sequence>MARPAKIGLEYFPLDCQMDDKVEMLEAVHDLIGFALYIKLLQEIYQTQDGELDMSLVFRWKTLGKKYGIPEENLRTMIGTMLEIGLFDKSTFEQRQVLTSNGIKSRLTEVANRRKKDRIRKAEGDSEFSGGKPPEKYTKGKGKDISNDISKKEKESNNSSAAVAALPSKSTSKNAEGKNDDEESGEKTYTLTHQIKLVIEEKFPDYYWDAKDGAHAKKLGVKLRAAVKKRFNRDPTDGECIDALKRLLTESTRLPPFYQFRDMANFNEKFNQIITQIKSAVSPSNGTQIKRSKLEIT</sequence>
<comment type="caution">
    <text evidence="3">The sequence shown here is derived from an EMBL/GenBank/DDBJ whole genome shotgun (WGS) entry which is preliminary data.</text>
</comment>
<gene>
    <name evidence="3" type="ORF">EHT25_00370</name>
</gene>
<reference evidence="3 4" key="1">
    <citation type="submission" date="2018-11" db="EMBL/GenBank/DDBJ databases">
        <authorList>
            <person name="Zhou Z."/>
            <person name="Wang G."/>
        </authorList>
    </citation>
    <scope>NUCLEOTIDE SEQUENCE [LARGE SCALE GENOMIC DNA]</scope>
    <source>
        <strain evidence="3 4">KCTC52004</strain>
    </source>
</reference>
<name>A0A3P1BYX5_9BACT</name>
<proteinExistence type="predicted"/>
<dbReference type="Pfam" id="PF14297">
    <property type="entry name" value="Lin1244_N"/>
    <property type="match status" value="1"/>
</dbReference>
<dbReference type="OrthoDB" id="1047417at2"/>